<evidence type="ECO:0000259" key="1">
    <source>
        <dbReference type="Pfam" id="PF02464"/>
    </source>
</evidence>
<dbReference type="Proteomes" id="UP001296921">
    <property type="component" value="Unassembled WGS sequence"/>
</dbReference>
<comment type="caution">
    <text evidence="2">The sequence shown here is derived from an EMBL/GenBank/DDBJ whole genome shotgun (WGS) entry which is preliminary data.</text>
</comment>
<sequence length="162" mass="17528">MLNTRICELSRQIGQRLAVTGQWITCAESCTGGLIAAYFTEIAGSSVYFDRGFVTYSNLAKQQLLGVNQQTLSQWGAVSEQTVREMASGALKAAAADIAISVSGIAGPDGGSAEKPVGTVWFGWANREGLVIARKRRFNGNRHQVRQQAVEYALTVVLEKFI</sequence>
<keyword evidence="3" id="KW-1185">Reference proteome</keyword>
<feature type="domain" description="CinA C-terminal" evidence="1">
    <location>
        <begin position="9"/>
        <end position="159"/>
    </location>
</feature>
<dbReference type="InterPro" id="IPR008136">
    <property type="entry name" value="CinA_C"/>
</dbReference>
<name>A0ABS1IPH9_9GAMM</name>
<organism evidence="2 3">
    <name type="scientific">Limnobaculum allomyrinae</name>
    <dbReference type="NCBI Taxonomy" id="2791986"/>
    <lineage>
        <taxon>Bacteria</taxon>
        <taxon>Pseudomonadati</taxon>
        <taxon>Pseudomonadota</taxon>
        <taxon>Gammaproteobacteria</taxon>
        <taxon>Enterobacterales</taxon>
        <taxon>Budviciaceae</taxon>
        <taxon>Limnobaculum</taxon>
    </lineage>
</organism>
<protein>
    <submittedName>
        <fullName evidence="2">Nicotinamide-nucleotide amidase</fullName>
        <ecNumber evidence="2">3.5.1.42</ecNumber>
    </submittedName>
</protein>
<dbReference type="EMBL" id="JADRCR010000002">
    <property type="protein sequence ID" value="MBK5143554.1"/>
    <property type="molecule type" value="Genomic_DNA"/>
</dbReference>
<dbReference type="NCBIfam" id="NF002975">
    <property type="entry name" value="PRK03661.1"/>
    <property type="match status" value="1"/>
</dbReference>
<reference evidence="2 3" key="1">
    <citation type="submission" date="2020-11" db="EMBL/GenBank/DDBJ databases">
        <title>Insectihabitans protaetiae gen. nov. sp. nov. and Insectihabitans allomyrinae sp. nov., isolated from larvae of Protaetia brevitarsis seulensis and Allomyrina dichotoma, respectively.</title>
        <authorList>
            <person name="Lee S.D."/>
            <person name="Byeon Y.-S."/>
            <person name="Kim S.-M."/>
            <person name="Yang H.L."/>
            <person name="Kim I.S."/>
        </authorList>
    </citation>
    <scope>NUCLEOTIDE SEQUENCE [LARGE SCALE GENOMIC DNA]</scope>
    <source>
        <strain evidence="2 3">BWR-B9</strain>
    </source>
</reference>
<proteinExistence type="predicted"/>
<dbReference type="GO" id="GO:0019159">
    <property type="term" value="F:nicotinamide-nucleotide amidase activity"/>
    <property type="evidence" value="ECO:0007669"/>
    <property type="project" value="UniProtKB-EC"/>
</dbReference>
<dbReference type="Pfam" id="PF02464">
    <property type="entry name" value="CinA"/>
    <property type="match status" value="1"/>
</dbReference>
<accession>A0ABS1IPH9</accession>
<gene>
    <name evidence="2" type="primary">pncC</name>
    <name evidence="2" type="ORF">I2494_07450</name>
</gene>
<dbReference type="RefSeq" id="WP_218466511.1">
    <property type="nucleotide sequence ID" value="NZ_JADRCR010000002.1"/>
</dbReference>
<dbReference type="EC" id="3.5.1.42" evidence="2"/>
<dbReference type="NCBIfam" id="TIGR00199">
    <property type="entry name" value="PncC_domain"/>
    <property type="match status" value="1"/>
</dbReference>
<evidence type="ECO:0000313" key="3">
    <source>
        <dbReference type="Proteomes" id="UP001296921"/>
    </source>
</evidence>
<evidence type="ECO:0000313" key="2">
    <source>
        <dbReference type="EMBL" id="MBK5143554.1"/>
    </source>
</evidence>
<keyword evidence="2" id="KW-0378">Hydrolase</keyword>